<evidence type="ECO:0008006" key="6">
    <source>
        <dbReference type="Google" id="ProtNLM"/>
    </source>
</evidence>
<evidence type="ECO:0000256" key="1">
    <source>
        <dbReference type="ARBA" id="ARBA00022603"/>
    </source>
</evidence>
<evidence type="ECO:0000313" key="5">
    <source>
        <dbReference type="Proteomes" id="UP001500542"/>
    </source>
</evidence>
<keyword evidence="3" id="KW-0949">S-adenosyl-L-methionine</keyword>
<accession>A0ABP4BV11</accession>
<dbReference type="InterPro" id="IPR029063">
    <property type="entry name" value="SAM-dependent_MTases_sf"/>
</dbReference>
<dbReference type="Pfam" id="PF01596">
    <property type="entry name" value="Methyltransf_3"/>
    <property type="match status" value="1"/>
</dbReference>
<evidence type="ECO:0000256" key="2">
    <source>
        <dbReference type="ARBA" id="ARBA00022679"/>
    </source>
</evidence>
<keyword evidence="2" id="KW-0808">Transferase</keyword>
<dbReference type="PROSITE" id="PS51682">
    <property type="entry name" value="SAM_OMT_I"/>
    <property type="match status" value="1"/>
</dbReference>
<keyword evidence="1" id="KW-0489">Methyltransferase</keyword>
<organism evidence="4 5">
    <name type="scientific">Kribbella koreensis</name>
    <dbReference type="NCBI Taxonomy" id="57909"/>
    <lineage>
        <taxon>Bacteria</taxon>
        <taxon>Bacillati</taxon>
        <taxon>Actinomycetota</taxon>
        <taxon>Actinomycetes</taxon>
        <taxon>Propionibacteriales</taxon>
        <taxon>Kribbellaceae</taxon>
        <taxon>Kribbella</taxon>
    </lineage>
</organism>
<dbReference type="InterPro" id="IPR002935">
    <property type="entry name" value="SAM_O-MeTrfase"/>
</dbReference>
<gene>
    <name evidence="4" type="ORF">GCM10009554_62000</name>
</gene>
<evidence type="ECO:0000256" key="3">
    <source>
        <dbReference type="ARBA" id="ARBA00022691"/>
    </source>
</evidence>
<dbReference type="EMBL" id="BAAAHK010000017">
    <property type="protein sequence ID" value="GAA0955085.1"/>
    <property type="molecule type" value="Genomic_DNA"/>
</dbReference>
<proteinExistence type="predicted"/>
<dbReference type="CDD" id="cd02440">
    <property type="entry name" value="AdoMet_MTases"/>
    <property type="match status" value="1"/>
</dbReference>
<dbReference type="RefSeq" id="WP_343978185.1">
    <property type="nucleotide sequence ID" value="NZ_BAAAHK010000017.1"/>
</dbReference>
<dbReference type="PANTHER" id="PTHR43167">
    <property type="entry name" value="PUTATIVE (AFU_ORTHOLOGUE AFUA_6G01830)-RELATED"/>
    <property type="match status" value="1"/>
</dbReference>
<dbReference type="Gene3D" id="3.40.50.150">
    <property type="entry name" value="Vaccinia Virus protein VP39"/>
    <property type="match status" value="1"/>
</dbReference>
<comment type="caution">
    <text evidence="4">The sequence shown here is derived from an EMBL/GenBank/DDBJ whole genome shotgun (WGS) entry which is preliminary data.</text>
</comment>
<name>A0ABP4BV11_9ACTN</name>
<reference evidence="5" key="1">
    <citation type="journal article" date="2019" name="Int. J. Syst. Evol. Microbiol.">
        <title>The Global Catalogue of Microorganisms (GCM) 10K type strain sequencing project: providing services to taxonomists for standard genome sequencing and annotation.</title>
        <authorList>
            <consortium name="The Broad Institute Genomics Platform"/>
            <consortium name="The Broad Institute Genome Sequencing Center for Infectious Disease"/>
            <person name="Wu L."/>
            <person name="Ma J."/>
        </authorList>
    </citation>
    <scope>NUCLEOTIDE SEQUENCE [LARGE SCALE GENOMIC DNA]</scope>
    <source>
        <strain evidence="5">JCM 10977</strain>
    </source>
</reference>
<dbReference type="PANTHER" id="PTHR43167:SF1">
    <property type="entry name" value="PUTATIVE (AFU_ORTHOLOGUE AFUA_6G01830)-RELATED"/>
    <property type="match status" value="1"/>
</dbReference>
<keyword evidence="5" id="KW-1185">Reference proteome</keyword>
<sequence length="215" mass="23114">MSRVEWYRDQVFGQAPDSRTAEQQPEGQQPDIAISSTTGDLLEALCMIHRPRLVVEVGTLTGYSTARLARSVSRYGGRVVGIERDPEYAALTSERLKLLGPEGASASVLCGDAVPLLADLDLEHRALIFLDGAKHEYTSYFEALADRLEPGDLIVADDAYAPISGRFDDEPGGHQAAVAGIHKYNVGLAADARFFSRLVPVGSGLMISVRIGEAG</sequence>
<evidence type="ECO:0000313" key="4">
    <source>
        <dbReference type="EMBL" id="GAA0955085.1"/>
    </source>
</evidence>
<dbReference type="SUPFAM" id="SSF53335">
    <property type="entry name" value="S-adenosyl-L-methionine-dependent methyltransferases"/>
    <property type="match status" value="1"/>
</dbReference>
<dbReference type="Proteomes" id="UP001500542">
    <property type="component" value="Unassembled WGS sequence"/>
</dbReference>
<protein>
    <recommendedName>
        <fullName evidence="6">O-methyltransferase YrrM</fullName>
    </recommendedName>
</protein>